<feature type="active site" evidence="18">
    <location>
        <position position="461"/>
    </location>
</feature>
<gene>
    <name evidence="23" type="primary">LOC107739703</name>
</gene>
<feature type="transmembrane region" description="Helical" evidence="22">
    <location>
        <begin position="45"/>
        <end position="65"/>
    </location>
</feature>
<evidence type="ECO:0000256" key="21">
    <source>
        <dbReference type="RuleBase" id="RU361193"/>
    </source>
</evidence>
<keyword evidence="5 22" id="KW-0812">Transmembrane</keyword>
<keyword evidence="12 22" id="KW-0472">Membrane</keyword>
<comment type="pathway">
    <text evidence="3">Protein modification; protein glycosylation.</text>
</comment>
<comment type="catalytic activity">
    <reaction evidence="15">
        <text>N(4)-(alpha-D-Man-(1-&gt;2)-alpha-D-Man-(1-&gt;2)-alpha-D-Man-(1-&gt;3)-[alpha-D-Man-(1-&gt;3)-[alpha-D-Man-(1-&gt;2)-alpha-D-Man-(1-&gt;6)]-alpha-D-Man-(1-&gt;6)]-beta-D-Man-(1-&gt;4)-beta-D-GlcNAc-(1-&gt;4)-beta-D-GlcNAc)-L-asparaginyl-[protein] (N-glucan mannose isomer 8A1,2,3B1,3) + 3 H2O = N(4)-(alpha-D-Man-(1-&gt;3)-[alpha-D-Man-(1-&gt;3)-[alpha-D-Man-(1-&gt;6)]-alpha-D-Man-(1-&gt;6)]-beta-D-Man-(1-&gt;4)-beta-D-GlcNAc-(1-&gt;4)-beta-D-GlcNAc)-L-asparaginyl-[protein] (N-glucan mannose isomer 5A1,2) + 3 beta-D-mannose</text>
        <dbReference type="Rhea" id="RHEA:56028"/>
        <dbReference type="Rhea" id="RHEA-COMP:14358"/>
        <dbReference type="Rhea" id="RHEA-COMP:14367"/>
        <dbReference type="ChEBI" id="CHEBI:15377"/>
        <dbReference type="ChEBI" id="CHEBI:28563"/>
        <dbReference type="ChEBI" id="CHEBI:59087"/>
        <dbReference type="ChEBI" id="CHEBI:60628"/>
        <dbReference type="EC" id="3.2.1.113"/>
    </reaction>
</comment>
<evidence type="ECO:0000256" key="17">
    <source>
        <dbReference type="ARBA" id="ARBA00053655"/>
    </source>
</evidence>
<evidence type="ECO:0000256" key="18">
    <source>
        <dbReference type="PIRSR" id="PIRSR601382-1"/>
    </source>
</evidence>
<evidence type="ECO:0000256" key="5">
    <source>
        <dbReference type="ARBA" id="ARBA00022692"/>
    </source>
</evidence>
<dbReference type="InterPro" id="IPR036026">
    <property type="entry name" value="Seven-hairpin_glycosidases"/>
</dbReference>
<evidence type="ECO:0000256" key="13">
    <source>
        <dbReference type="ARBA" id="ARBA00023157"/>
    </source>
</evidence>
<dbReference type="Gene3D" id="1.50.10.10">
    <property type="match status" value="1"/>
</dbReference>
<dbReference type="GO" id="GO:0005789">
    <property type="term" value="C:endoplasmic reticulum membrane"/>
    <property type="evidence" value="ECO:0007669"/>
    <property type="project" value="UniProtKB-SubCell"/>
</dbReference>
<feature type="active site" description="Proton donor" evidence="18">
    <location>
        <position position="193"/>
    </location>
</feature>
<dbReference type="PANTHER" id="PTHR11742">
    <property type="entry name" value="MANNOSYL-OLIGOSACCHARIDE ALPHA-1,2-MANNOSIDASE-RELATED"/>
    <property type="match status" value="1"/>
</dbReference>
<keyword evidence="11 22" id="KW-1133">Transmembrane helix</keyword>
<evidence type="ECO:0000313" key="23">
    <source>
        <dbReference type="Ensembl" id="ENSSRHP00000042274.1"/>
    </source>
</evidence>
<keyword evidence="10" id="KW-0735">Signal-anchor</keyword>
<evidence type="ECO:0000256" key="10">
    <source>
        <dbReference type="ARBA" id="ARBA00022968"/>
    </source>
</evidence>
<evidence type="ECO:0000256" key="1">
    <source>
        <dbReference type="ARBA" id="ARBA00001913"/>
    </source>
</evidence>
<organism evidence="23 24">
    <name type="scientific">Sinocyclocheilus rhinocerous</name>
    <dbReference type="NCBI Taxonomy" id="307959"/>
    <lineage>
        <taxon>Eukaryota</taxon>
        <taxon>Metazoa</taxon>
        <taxon>Chordata</taxon>
        <taxon>Craniata</taxon>
        <taxon>Vertebrata</taxon>
        <taxon>Euteleostomi</taxon>
        <taxon>Actinopterygii</taxon>
        <taxon>Neopterygii</taxon>
        <taxon>Teleostei</taxon>
        <taxon>Ostariophysi</taxon>
        <taxon>Cypriniformes</taxon>
        <taxon>Cyprinidae</taxon>
        <taxon>Cyprininae</taxon>
        <taxon>Sinocyclocheilus</taxon>
    </lineage>
</organism>
<feature type="binding site" evidence="19">
    <location>
        <position position="550"/>
    </location>
    <ligand>
        <name>Ca(2+)</name>
        <dbReference type="ChEBI" id="CHEBI:29108"/>
    </ligand>
</feature>
<evidence type="ECO:0000256" key="6">
    <source>
        <dbReference type="ARBA" id="ARBA00022723"/>
    </source>
</evidence>
<dbReference type="InterPro" id="IPR050749">
    <property type="entry name" value="Glycosyl_Hydrolase_47"/>
</dbReference>
<reference evidence="23" key="1">
    <citation type="submission" date="2025-08" db="UniProtKB">
        <authorList>
            <consortium name="Ensembl"/>
        </authorList>
    </citation>
    <scope>IDENTIFICATION</scope>
</reference>
<accession>A0A673IQK9</accession>
<comment type="cofactor">
    <cofactor evidence="1 19">
        <name>Ca(2+)</name>
        <dbReference type="ChEBI" id="CHEBI:29108"/>
    </cofactor>
</comment>
<protein>
    <recommendedName>
        <fullName evidence="21">alpha-1,2-Mannosidase</fullName>
        <ecNumber evidence="21">3.2.1.-</ecNumber>
    </recommendedName>
</protein>
<dbReference type="GO" id="GO:0004571">
    <property type="term" value="F:mannosyl-oligosaccharide 1,2-alpha-mannosidase activity"/>
    <property type="evidence" value="ECO:0007669"/>
    <property type="project" value="UniProtKB-EC"/>
</dbReference>
<evidence type="ECO:0000256" key="11">
    <source>
        <dbReference type="ARBA" id="ARBA00022989"/>
    </source>
</evidence>
<dbReference type="FunFam" id="1.50.10.10:FF:000010">
    <property type="entry name" value="alpha-1,2-Mannosidase"/>
    <property type="match status" value="1"/>
</dbReference>
<dbReference type="SUPFAM" id="SSF48225">
    <property type="entry name" value="Seven-hairpin glycosidases"/>
    <property type="match status" value="1"/>
</dbReference>
<sequence length="562" mass="64248">MYSPQRKDFVSLTLGDQHSRSYTNGKHRRQSCWRKWKQLSRLQRSLILFLLAFLFICGILSYPILTDFWIPSWRGAMIEAEQGTELQSTAHGKEGTVADAEEAANLKPGIRIHPAVQEAFRHAWKGYKAFAWGHDELKPISKTHGEWFGLGLTLIDALDTMWILGLKDEFAEARKWVETELSFSKNVDVNLFESTIRILGGLLSTYHLTGDTLFLDKAKDIGFRLMPAFKTPSKIPYSDVNLGKGTAHPPRWTTDSTVAEVTSIQLEFRELSRLTQDPQYQNAVEEVTRQVHRLEGKRDGLVPMFINTNSGKFTRRGAFTLGARADSYYEYLLKQWLQGGKKETELLEDYLQAIEGVKKNLLRQTSPSKLTFVGELSNGHLNPKMDHLVCFLPGTLALGAHNGLPADHMDLALQLMETCHQMYAQMETGLSPEIAHFNLQSNNGRDIDVKPADRHNLLRPETIESLFYMYRFTKDSKYRDWGWDILQSFNKYTRVPSGGYTSISNVRDPVYPAPRDKMESFFLGETLKYLFLLFSDDNELISLDKYVFNTEAHPLPIWPSTS</sequence>
<keyword evidence="8" id="KW-0256">Endoplasmic reticulum</keyword>
<dbReference type="EC" id="3.2.1.-" evidence="21"/>
<keyword evidence="9 19" id="KW-0106">Calcium</keyword>
<evidence type="ECO:0000256" key="22">
    <source>
        <dbReference type="SAM" id="Phobius"/>
    </source>
</evidence>
<feature type="active site" description="Proton donor" evidence="18">
    <location>
        <position position="433"/>
    </location>
</feature>
<dbReference type="GO" id="GO:0005975">
    <property type="term" value="P:carbohydrate metabolic process"/>
    <property type="evidence" value="ECO:0007669"/>
    <property type="project" value="InterPro"/>
</dbReference>
<dbReference type="Pfam" id="PF01532">
    <property type="entry name" value="Glyco_hydro_47"/>
    <property type="match status" value="1"/>
</dbReference>
<dbReference type="AlphaFoldDB" id="A0A673IQK9"/>
<evidence type="ECO:0000256" key="12">
    <source>
        <dbReference type="ARBA" id="ARBA00023136"/>
    </source>
</evidence>
<keyword evidence="13 20" id="KW-1015">Disulfide bond</keyword>
<dbReference type="Proteomes" id="UP000472270">
    <property type="component" value="Unassembled WGS sequence"/>
</dbReference>
<dbReference type="PANTHER" id="PTHR11742:SF55">
    <property type="entry name" value="ENDOPLASMIC RETICULUM MANNOSYL-OLIGOSACCHARIDE 1,2-ALPHA-MANNOSIDASE"/>
    <property type="match status" value="1"/>
</dbReference>
<evidence type="ECO:0000256" key="2">
    <source>
        <dbReference type="ARBA" id="ARBA00004648"/>
    </source>
</evidence>
<evidence type="ECO:0000256" key="3">
    <source>
        <dbReference type="ARBA" id="ARBA00004922"/>
    </source>
</evidence>
<dbReference type="PRINTS" id="PR00747">
    <property type="entry name" value="GLYHDRLASE47"/>
</dbReference>
<evidence type="ECO:0000256" key="4">
    <source>
        <dbReference type="ARBA" id="ARBA00007658"/>
    </source>
</evidence>
<dbReference type="GO" id="GO:0036503">
    <property type="term" value="P:ERAD pathway"/>
    <property type="evidence" value="ECO:0007669"/>
    <property type="project" value="UniProtKB-ARBA"/>
</dbReference>
<evidence type="ECO:0000256" key="14">
    <source>
        <dbReference type="ARBA" id="ARBA00023295"/>
    </source>
</evidence>
<proteinExistence type="inferred from homology"/>
<evidence type="ECO:0000256" key="8">
    <source>
        <dbReference type="ARBA" id="ARBA00022824"/>
    </source>
</evidence>
<dbReference type="Ensembl" id="ENSSRHT00000043477.1">
    <property type="protein sequence ID" value="ENSSRHP00000042274.1"/>
    <property type="gene ID" value="ENSSRHG00000021400.1"/>
</dbReference>
<evidence type="ECO:0000256" key="7">
    <source>
        <dbReference type="ARBA" id="ARBA00022801"/>
    </source>
</evidence>
<comment type="catalytic activity">
    <reaction evidence="16">
        <text>N(4)-(alpha-D-Man-(1-&gt;2)-alpha-D-Man-(1-&gt;2)-alpha-D-Man-(1-&gt;3)-[alpha-D-Man-(1-&gt;2)-alpha-D-Man-(1-&gt;3)-[alpha-D-Man-(1-&gt;2)-alpha-D-Man-(1-&gt;6)]-alpha-D-Man-(1-&gt;6)]-beta-D-Man-(1-&gt;4)-beta-D-GlcNAc-(1-&gt;4)-beta-D-GlcNAc)-L-asparaginyl-[protein] (N-glucan mannose isomer 9A1,2,3B1,2,3) + 4 H2O = N(4)-(alpha-D-Man-(1-&gt;3)-[alpha-D-Man-(1-&gt;3)-[alpha-D-Man-(1-&gt;6)]-alpha-D-Man-(1-&gt;6)]-beta-D-Man-(1-&gt;4)-beta-D-GlcNAc-(1-&gt;4)-beta-D-GlcNAc)-L-asparaginyl-[protein] (N-glucan mannose isomer 5A1,2) + 4 beta-D-mannose</text>
        <dbReference type="Rhea" id="RHEA:56008"/>
        <dbReference type="Rhea" id="RHEA-COMP:14356"/>
        <dbReference type="Rhea" id="RHEA-COMP:14367"/>
        <dbReference type="ChEBI" id="CHEBI:15377"/>
        <dbReference type="ChEBI" id="CHEBI:28563"/>
        <dbReference type="ChEBI" id="CHEBI:59087"/>
        <dbReference type="ChEBI" id="CHEBI:139493"/>
        <dbReference type="EC" id="3.2.1.113"/>
    </reaction>
</comment>
<name>A0A673IQK9_9TELE</name>
<keyword evidence="6 19" id="KW-0479">Metal-binding</keyword>
<keyword evidence="14 21" id="KW-0326">Glycosidase</keyword>
<reference evidence="23" key="2">
    <citation type="submission" date="2025-09" db="UniProtKB">
        <authorList>
            <consortium name="Ensembl"/>
        </authorList>
    </citation>
    <scope>IDENTIFICATION</scope>
</reference>
<evidence type="ECO:0000256" key="16">
    <source>
        <dbReference type="ARBA" id="ARBA00048605"/>
    </source>
</evidence>
<feature type="active site" evidence="18">
    <location>
        <position position="326"/>
    </location>
</feature>
<evidence type="ECO:0000256" key="15">
    <source>
        <dbReference type="ARBA" id="ARBA00047669"/>
    </source>
</evidence>
<keyword evidence="24" id="KW-1185">Reference proteome</keyword>
<evidence type="ECO:0000256" key="19">
    <source>
        <dbReference type="PIRSR" id="PIRSR601382-2"/>
    </source>
</evidence>
<keyword evidence="7 21" id="KW-0378">Hydrolase</keyword>
<evidence type="ECO:0000256" key="20">
    <source>
        <dbReference type="PIRSR" id="PIRSR601382-3"/>
    </source>
</evidence>
<dbReference type="GO" id="GO:0005509">
    <property type="term" value="F:calcium ion binding"/>
    <property type="evidence" value="ECO:0007669"/>
    <property type="project" value="InterPro"/>
</dbReference>
<dbReference type="InterPro" id="IPR012341">
    <property type="entry name" value="6hp_glycosidase-like_sf"/>
</dbReference>
<feature type="disulfide bond" evidence="20">
    <location>
        <begin position="390"/>
        <end position="419"/>
    </location>
</feature>
<comment type="function">
    <text evidence="17">Involved in glycoprotein quality control targeting of misfolded glycoproteins for degradation. It primarily trims a single alpha-1,2-linked mannose residue from Man(9)GlcNAc(2) to produce Man(8)GlcNAc(2), but at high enzyme concentrations, as found in the ER quality control compartment (ERQC), it further trims the carbohydrates to Man(5-6)GlcNAc(2).</text>
</comment>
<comment type="similarity">
    <text evidence="4 21">Belongs to the glycosyl hydrolase 47 family.</text>
</comment>
<evidence type="ECO:0000256" key="9">
    <source>
        <dbReference type="ARBA" id="ARBA00022837"/>
    </source>
</evidence>
<evidence type="ECO:0000313" key="24">
    <source>
        <dbReference type="Proteomes" id="UP000472270"/>
    </source>
</evidence>
<comment type="subcellular location">
    <subcellularLocation>
        <location evidence="2">Endoplasmic reticulum membrane</location>
        <topology evidence="2">Single-pass type II membrane protein</topology>
    </subcellularLocation>
</comment>
<dbReference type="InterPro" id="IPR001382">
    <property type="entry name" value="Glyco_hydro_47"/>
</dbReference>